<dbReference type="InterPro" id="IPR015424">
    <property type="entry name" value="PyrdxlP-dep_Trfase"/>
</dbReference>
<comment type="similarity">
    <text evidence="2">Belongs to the threonine aldolase family.</text>
</comment>
<dbReference type="EC" id="4.1.2.48" evidence="7"/>
<dbReference type="Gene3D" id="3.40.640.10">
    <property type="entry name" value="Type I PLP-dependent aspartate aminotransferase-like (Major domain)"/>
    <property type="match status" value="1"/>
</dbReference>
<evidence type="ECO:0000256" key="1">
    <source>
        <dbReference type="ARBA" id="ARBA00001933"/>
    </source>
</evidence>
<sequence>MEGAEVGDDVYAEDPTVNRLQDALAERAGFEAGLLMPSGTMSNQVAIAVHTRRGEEVIIPEGAHVYEYELGSMAVISGALPRAVPAPLGVPEVADIRAAVHRSVHQAPTGLIVLENTHNKAGGTVVPLERCREVGQLAREEGLPLHLDGARGFNAVASLGTTLAEFCAPFDSVSLCLSKGLAAPVGTVLLGSREFIREAHRYRKMLGGGMRQAGVVAAAGLVAVETMTERLGEDHARARTLAEGLARLPGVEVNLAAVQTNMVYLDVTDAGGFAQRMEAAGVRVGALGPRTVRLVTHYEVTDDDVRRTLETAERNLAAVSA</sequence>
<evidence type="ECO:0000313" key="7">
    <source>
        <dbReference type="EMBL" id="CAA9564451.1"/>
    </source>
</evidence>
<dbReference type="Gene3D" id="3.90.1150.10">
    <property type="entry name" value="Aspartate Aminotransferase, domain 1"/>
    <property type="match status" value="1"/>
</dbReference>
<dbReference type="InterPro" id="IPR015422">
    <property type="entry name" value="PyrdxlP-dep_Trfase_small"/>
</dbReference>
<dbReference type="SUPFAM" id="SSF53383">
    <property type="entry name" value="PLP-dependent transferases"/>
    <property type="match status" value="1"/>
</dbReference>
<dbReference type="InterPro" id="IPR001597">
    <property type="entry name" value="ArAA_b-elim_lyase/Thr_aldolase"/>
</dbReference>
<organism evidence="7">
    <name type="scientific">uncultured Truepera sp</name>
    <dbReference type="NCBI Taxonomy" id="543023"/>
    <lineage>
        <taxon>Bacteria</taxon>
        <taxon>Thermotogati</taxon>
        <taxon>Deinococcota</taxon>
        <taxon>Deinococci</taxon>
        <taxon>Trueperales</taxon>
        <taxon>Trueperaceae</taxon>
        <taxon>Truepera</taxon>
        <taxon>environmental samples</taxon>
    </lineage>
</organism>
<evidence type="ECO:0000259" key="6">
    <source>
        <dbReference type="Pfam" id="PF01212"/>
    </source>
</evidence>
<dbReference type="GO" id="GO:0008732">
    <property type="term" value="F:L-allo-threonine aldolase activity"/>
    <property type="evidence" value="ECO:0007669"/>
    <property type="project" value="TreeGrafter"/>
</dbReference>
<comment type="cofactor">
    <cofactor evidence="1">
        <name>pyridoxal 5'-phosphate</name>
        <dbReference type="ChEBI" id="CHEBI:597326"/>
    </cofactor>
</comment>
<dbReference type="Pfam" id="PF01212">
    <property type="entry name" value="Beta_elim_lyase"/>
    <property type="match status" value="1"/>
</dbReference>
<dbReference type="FunFam" id="3.90.1150.10:FF:000041">
    <property type="entry name" value="Low-specificity L-threonine aldolase"/>
    <property type="match status" value="1"/>
</dbReference>
<evidence type="ECO:0000256" key="4">
    <source>
        <dbReference type="ARBA" id="ARBA00023239"/>
    </source>
</evidence>
<reference evidence="7" key="1">
    <citation type="submission" date="2020-02" db="EMBL/GenBank/DDBJ databases">
        <authorList>
            <person name="Meier V. D."/>
        </authorList>
    </citation>
    <scope>NUCLEOTIDE SEQUENCE</scope>
    <source>
        <strain evidence="7">AVDCRST_MAG86</strain>
    </source>
</reference>
<dbReference type="GO" id="GO:0006567">
    <property type="term" value="P:L-threonine catabolic process"/>
    <property type="evidence" value="ECO:0007669"/>
    <property type="project" value="TreeGrafter"/>
</dbReference>
<dbReference type="InterPro" id="IPR023603">
    <property type="entry name" value="Low_specificity_L-TA-like"/>
</dbReference>
<dbReference type="AlphaFoldDB" id="A0A6J4UYN9"/>
<protein>
    <submittedName>
        <fullName evidence="7">Low-specificity L-threonine aldolase</fullName>
        <ecNumber evidence="7">4.1.2.48</ecNumber>
    </submittedName>
</protein>
<keyword evidence="3" id="KW-0663">Pyridoxal phosphate</keyword>
<feature type="modified residue" description="N6-(pyridoxal phosphate)lysine" evidence="5">
    <location>
        <position position="179"/>
    </location>
</feature>
<dbReference type="EMBL" id="CADCWP010000065">
    <property type="protein sequence ID" value="CAA9564451.1"/>
    <property type="molecule type" value="Genomic_DNA"/>
</dbReference>
<evidence type="ECO:0000256" key="2">
    <source>
        <dbReference type="ARBA" id="ARBA00006966"/>
    </source>
</evidence>
<accession>A0A6J4UYN9</accession>
<evidence type="ECO:0000256" key="3">
    <source>
        <dbReference type="ARBA" id="ARBA00022898"/>
    </source>
</evidence>
<dbReference type="FunFam" id="3.40.640.10:FF:000030">
    <property type="entry name" value="Low-specificity L-threonine aldolase"/>
    <property type="match status" value="1"/>
</dbReference>
<gene>
    <name evidence="7" type="ORF">AVDCRST_MAG86-917</name>
</gene>
<dbReference type="NCBIfam" id="NF041359">
    <property type="entry name" value="GntG_guanitoxin"/>
    <property type="match status" value="1"/>
</dbReference>
<dbReference type="PIRSF" id="PIRSF017617">
    <property type="entry name" value="Thr_aldolase"/>
    <property type="match status" value="1"/>
</dbReference>
<dbReference type="GO" id="GO:0005829">
    <property type="term" value="C:cytosol"/>
    <property type="evidence" value="ECO:0007669"/>
    <property type="project" value="TreeGrafter"/>
</dbReference>
<dbReference type="GO" id="GO:0006545">
    <property type="term" value="P:glycine biosynthetic process"/>
    <property type="evidence" value="ECO:0007669"/>
    <property type="project" value="TreeGrafter"/>
</dbReference>
<feature type="domain" description="Aromatic amino acid beta-eliminating lyase/threonine aldolase" evidence="6">
    <location>
        <begin position="1"/>
        <end position="266"/>
    </location>
</feature>
<name>A0A6J4UYN9_9DEIN</name>
<keyword evidence="4 7" id="KW-0456">Lyase</keyword>
<evidence type="ECO:0000256" key="5">
    <source>
        <dbReference type="PIRSR" id="PIRSR017617-1"/>
    </source>
</evidence>
<dbReference type="InterPro" id="IPR015421">
    <property type="entry name" value="PyrdxlP-dep_Trfase_major"/>
</dbReference>
<dbReference type="PANTHER" id="PTHR48097:SF9">
    <property type="entry name" value="L-THREONINE ALDOLASE"/>
    <property type="match status" value="1"/>
</dbReference>
<dbReference type="PANTHER" id="PTHR48097">
    <property type="entry name" value="L-THREONINE ALDOLASE-RELATED"/>
    <property type="match status" value="1"/>
</dbReference>
<proteinExistence type="inferred from homology"/>